<name>A0A158G499_9BURK</name>
<protein>
    <submittedName>
        <fullName evidence="1">Uncharacterized protein</fullName>
    </submittedName>
</protein>
<reference evidence="1" key="1">
    <citation type="submission" date="2016-01" db="EMBL/GenBank/DDBJ databases">
        <authorList>
            <person name="Peeters C."/>
        </authorList>
    </citation>
    <scope>NUCLEOTIDE SEQUENCE [LARGE SCALE GENOMIC DNA]</scope>
    <source>
        <strain evidence="1">LMG 22934</strain>
    </source>
</reference>
<organism evidence="1 2">
    <name type="scientific">Caballeronia humi</name>
    <dbReference type="NCBI Taxonomy" id="326474"/>
    <lineage>
        <taxon>Bacteria</taxon>
        <taxon>Pseudomonadati</taxon>
        <taxon>Pseudomonadota</taxon>
        <taxon>Betaproteobacteria</taxon>
        <taxon>Burkholderiales</taxon>
        <taxon>Burkholderiaceae</taxon>
        <taxon>Caballeronia</taxon>
    </lineage>
</organism>
<keyword evidence="2" id="KW-1185">Reference proteome</keyword>
<sequence>MRTAEFFLARQYGYRTDFVTVEVVQSTGGGRYDIRLPTLCSVGESGLQIRGPVVRNVAGYLIAFNLDDVRKESLIECGYSVHHLASIGGNERCADFFVWHHWSCSNAKPTPCLSEESAWRAADEHAHRSVSLADKARLLILSSFSASTLQSCSKTNEPDRRKS</sequence>
<dbReference type="Proteomes" id="UP000054977">
    <property type="component" value="Unassembled WGS sequence"/>
</dbReference>
<evidence type="ECO:0000313" key="2">
    <source>
        <dbReference type="Proteomes" id="UP000054977"/>
    </source>
</evidence>
<dbReference type="EMBL" id="FCNW02000005">
    <property type="protein sequence ID" value="SAL26842.1"/>
    <property type="molecule type" value="Genomic_DNA"/>
</dbReference>
<dbReference type="RefSeq" id="WP_087666583.1">
    <property type="nucleotide sequence ID" value="NZ_FCNW02000005.1"/>
</dbReference>
<dbReference type="STRING" id="326474.AWB65_01541"/>
<comment type="caution">
    <text evidence="1">The sequence shown here is derived from an EMBL/GenBank/DDBJ whole genome shotgun (WGS) entry which is preliminary data.</text>
</comment>
<gene>
    <name evidence="1" type="ORF">AWB65_01541</name>
</gene>
<dbReference type="OrthoDB" id="9867758at2"/>
<proteinExistence type="predicted"/>
<evidence type="ECO:0000313" key="1">
    <source>
        <dbReference type="EMBL" id="SAL26842.1"/>
    </source>
</evidence>
<dbReference type="AlphaFoldDB" id="A0A158G499"/>
<accession>A0A158G499</accession>